<dbReference type="SUPFAM" id="SSF51316">
    <property type="entry name" value="Mss4-like"/>
    <property type="match status" value="1"/>
</dbReference>
<evidence type="ECO:0000256" key="4">
    <source>
        <dbReference type="ARBA" id="ARBA00023239"/>
    </source>
</evidence>
<gene>
    <name evidence="6" type="ORF">MS5N3_24800</name>
</gene>
<dbReference type="GO" id="GO:0016846">
    <property type="term" value="F:carbon-sulfur lyase activity"/>
    <property type="evidence" value="ECO:0007669"/>
    <property type="project" value="InterPro"/>
</dbReference>
<dbReference type="Proteomes" id="UP000340077">
    <property type="component" value="Unassembled WGS sequence"/>
</dbReference>
<accession>A0A5M3PQK2</accession>
<dbReference type="EMBL" id="BGZH01000002">
    <property type="protein sequence ID" value="GBO85029.1"/>
    <property type="molecule type" value="Genomic_DNA"/>
</dbReference>
<keyword evidence="7" id="KW-1185">Reference proteome</keyword>
<dbReference type="PANTHER" id="PTHR33337:SF40">
    <property type="entry name" value="CENP-V_GFA DOMAIN-CONTAINING PROTEIN-RELATED"/>
    <property type="match status" value="1"/>
</dbReference>
<dbReference type="Pfam" id="PF04828">
    <property type="entry name" value="GFA"/>
    <property type="match status" value="1"/>
</dbReference>
<evidence type="ECO:0000313" key="7">
    <source>
        <dbReference type="Proteomes" id="UP000340077"/>
    </source>
</evidence>
<protein>
    <recommendedName>
        <fullName evidence="5">CENP-V/GFA domain-containing protein</fullName>
    </recommendedName>
</protein>
<evidence type="ECO:0000313" key="6">
    <source>
        <dbReference type="EMBL" id="GBO85029.1"/>
    </source>
</evidence>
<evidence type="ECO:0000256" key="2">
    <source>
        <dbReference type="ARBA" id="ARBA00022723"/>
    </source>
</evidence>
<dbReference type="AlphaFoldDB" id="A0A5M3PQK2"/>
<comment type="caution">
    <text evidence="6">The sequence shown here is derived from an EMBL/GenBank/DDBJ whole genome shotgun (WGS) entry which is preliminary data.</text>
</comment>
<keyword evidence="2" id="KW-0479">Metal-binding</keyword>
<feature type="domain" description="CENP-V/GFA" evidence="5">
    <location>
        <begin position="5"/>
        <end position="120"/>
    </location>
</feature>
<organism evidence="6 7">
    <name type="scientific">Marinobacter salsuginis</name>
    <dbReference type="NCBI Taxonomy" id="418719"/>
    <lineage>
        <taxon>Bacteria</taxon>
        <taxon>Pseudomonadati</taxon>
        <taxon>Pseudomonadota</taxon>
        <taxon>Gammaproteobacteria</taxon>
        <taxon>Pseudomonadales</taxon>
        <taxon>Marinobacteraceae</taxon>
        <taxon>Marinobacter</taxon>
    </lineage>
</organism>
<proteinExistence type="inferred from homology"/>
<comment type="similarity">
    <text evidence="1">Belongs to the Gfa family.</text>
</comment>
<evidence type="ECO:0000256" key="3">
    <source>
        <dbReference type="ARBA" id="ARBA00022833"/>
    </source>
</evidence>
<dbReference type="PANTHER" id="PTHR33337">
    <property type="entry name" value="GFA DOMAIN-CONTAINING PROTEIN"/>
    <property type="match status" value="1"/>
</dbReference>
<keyword evidence="4" id="KW-0456">Lyase</keyword>
<sequence>MTETHQVHCDCGTVEVTMTGEPKVHAFCHCEDCRDLLQVPYHSVLAWEAEQVSVTKGEPSVKTFQHPSKRMKRVFCADCGEVLYNTNAMGWKLVSQILVLKTNGYTLPESYQPNGHFFYDRRIVDIDDALPKR</sequence>
<dbReference type="InterPro" id="IPR011057">
    <property type="entry name" value="Mss4-like_sf"/>
</dbReference>
<dbReference type="RefSeq" id="WP_069183933.1">
    <property type="nucleotide sequence ID" value="NZ_BGZH01000002.1"/>
</dbReference>
<evidence type="ECO:0000256" key="1">
    <source>
        <dbReference type="ARBA" id="ARBA00005495"/>
    </source>
</evidence>
<reference evidence="6 7" key="1">
    <citation type="journal article" date="2019" name="J. Gen. Appl. Microbiol.">
        <title>Aerobic degradation of cis-dichloroethene by the marine bacterium Marinobacter salsuginis strain 5N-3.</title>
        <authorList>
            <person name="Inoue Y."/>
            <person name="Fukunaga Y."/>
            <person name="Katsumata H."/>
            <person name="Ohji S."/>
            <person name="Hosoyama A."/>
            <person name="Mori K."/>
            <person name="Ando K."/>
        </authorList>
    </citation>
    <scope>NUCLEOTIDE SEQUENCE [LARGE SCALE GENOMIC DNA]</scope>
    <source>
        <strain evidence="6 7">5N-3</strain>
    </source>
</reference>
<keyword evidence="3" id="KW-0862">Zinc</keyword>
<dbReference type="GO" id="GO:0046872">
    <property type="term" value="F:metal ion binding"/>
    <property type="evidence" value="ECO:0007669"/>
    <property type="project" value="UniProtKB-KW"/>
</dbReference>
<name>A0A5M3PQK2_9GAMM</name>
<dbReference type="Gene3D" id="3.90.1590.10">
    <property type="entry name" value="glutathione-dependent formaldehyde- activating enzyme (gfa)"/>
    <property type="match status" value="1"/>
</dbReference>
<evidence type="ECO:0000259" key="5">
    <source>
        <dbReference type="PROSITE" id="PS51891"/>
    </source>
</evidence>
<dbReference type="PROSITE" id="PS51891">
    <property type="entry name" value="CENP_V_GFA"/>
    <property type="match status" value="1"/>
</dbReference>
<dbReference type="InterPro" id="IPR006913">
    <property type="entry name" value="CENP-V/GFA"/>
</dbReference>